<evidence type="ECO:0000313" key="2">
    <source>
        <dbReference type="Proteomes" id="UP000006048"/>
    </source>
</evidence>
<reference evidence="1 2" key="1">
    <citation type="submission" date="2012-06" db="EMBL/GenBank/DDBJ databases">
        <title>The complete chromosome of genome of Turneriella parva DSM 21527.</title>
        <authorList>
            <consortium name="US DOE Joint Genome Institute (JGI-PGF)"/>
            <person name="Lucas S."/>
            <person name="Han J."/>
            <person name="Lapidus A."/>
            <person name="Bruce D."/>
            <person name="Goodwin L."/>
            <person name="Pitluck S."/>
            <person name="Peters L."/>
            <person name="Kyrpides N."/>
            <person name="Mavromatis K."/>
            <person name="Ivanova N."/>
            <person name="Mikhailova N."/>
            <person name="Chertkov O."/>
            <person name="Detter J.C."/>
            <person name="Tapia R."/>
            <person name="Han C."/>
            <person name="Land M."/>
            <person name="Hauser L."/>
            <person name="Markowitz V."/>
            <person name="Cheng J.-F."/>
            <person name="Hugenholtz P."/>
            <person name="Woyke T."/>
            <person name="Wu D."/>
            <person name="Gronow S."/>
            <person name="Wellnitz S."/>
            <person name="Brambilla E."/>
            <person name="Klenk H.-P."/>
            <person name="Eisen J.A."/>
        </authorList>
    </citation>
    <scope>NUCLEOTIDE SEQUENCE [LARGE SCALE GENOMIC DNA]</scope>
    <source>
        <strain evidence="2">ATCC BAA-1111 / DSM 21527 / NCTC 11395 / H</strain>
    </source>
</reference>
<gene>
    <name evidence="1" type="ordered locus">Turpa_4086</name>
</gene>
<proteinExistence type="predicted"/>
<dbReference type="HOGENOM" id="CLU_196907_0_0_12"/>
<organism evidence="1 2">
    <name type="scientific">Turneriella parva (strain ATCC BAA-1111 / DSM 21527 / NCTC 11395 / H)</name>
    <name type="common">Leptospira parva</name>
    <dbReference type="NCBI Taxonomy" id="869212"/>
    <lineage>
        <taxon>Bacteria</taxon>
        <taxon>Pseudomonadati</taxon>
        <taxon>Spirochaetota</taxon>
        <taxon>Spirochaetia</taxon>
        <taxon>Leptospirales</taxon>
        <taxon>Leptospiraceae</taxon>
        <taxon>Turneriella</taxon>
    </lineage>
</organism>
<name>I4BBR2_TURPD</name>
<dbReference type="Proteomes" id="UP000006048">
    <property type="component" value="Chromosome"/>
</dbReference>
<sequence>MHTTRKPPIAASRNKFKKVLSQYVKHQGLDLEVTLKSGERITLSKMRKIEGENVVSTTPRGVQSHLAIRDIQHLEVFVN</sequence>
<keyword evidence="2" id="KW-1185">Reference proteome</keyword>
<dbReference type="EMBL" id="CP002959">
    <property type="protein sequence ID" value="AFM14719.1"/>
    <property type="molecule type" value="Genomic_DNA"/>
</dbReference>
<accession>I4BBR2</accession>
<protein>
    <submittedName>
        <fullName evidence="1">Uncharacterized protein</fullName>
    </submittedName>
</protein>
<evidence type="ECO:0000313" key="1">
    <source>
        <dbReference type="EMBL" id="AFM14719.1"/>
    </source>
</evidence>
<dbReference type="RefSeq" id="WP_014805194.1">
    <property type="nucleotide sequence ID" value="NC_018020.1"/>
</dbReference>
<dbReference type="KEGG" id="tpx:Turpa_4086"/>
<dbReference type="AlphaFoldDB" id="I4BBR2"/>